<accession>A0A9P6BUH7</accession>
<evidence type="ECO:0000313" key="2">
    <source>
        <dbReference type="Proteomes" id="UP000807342"/>
    </source>
</evidence>
<evidence type="ECO:0008006" key="3">
    <source>
        <dbReference type="Google" id="ProtNLM"/>
    </source>
</evidence>
<dbReference type="OrthoDB" id="3260546at2759"/>
<keyword evidence="2" id="KW-1185">Reference proteome</keyword>
<dbReference type="EMBL" id="MU153000">
    <property type="protein sequence ID" value="KAF9440016.1"/>
    <property type="molecule type" value="Genomic_DNA"/>
</dbReference>
<organism evidence="1 2">
    <name type="scientific">Macrolepiota fuliginosa MF-IS2</name>
    <dbReference type="NCBI Taxonomy" id="1400762"/>
    <lineage>
        <taxon>Eukaryota</taxon>
        <taxon>Fungi</taxon>
        <taxon>Dikarya</taxon>
        <taxon>Basidiomycota</taxon>
        <taxon>Agaricomycotina</taxon>
        <taxon>Agaricomycetes</taxon>
        <taxon>Agaricomycetidae</taxon>
        <taxon>Agaricales</taxon>
        <taxon>Agaricineae</taxon>
        <taxon>Agaricaceae</taxon>
        <taxon>Macrolepiota</taxon>
    </lineage>
</organism>
<comment type="caution">
    <text evidence="1">The sequence shown here is derived from an EMBL/GenBank/DDBJ whole genome shotgun (WGS) entry which is preliminary data.</text>
</comment>
<dbReference type="AlphaFoldDB" id="A0A9P6BUH7"/>
<evidence type="ECO:0000313" key="1">
    <source>
        <dbReference type="EMBL" id="KAF9440016.1"/>
    </source>
</evidence>
<protein>
    <recommendedName>
        <fullName evidence="3">Retrotransposon gag domain-containing protein</fullName>
    </recommendedName>
</protein>
<reference evidence="1" key="1">
    <citation type="submission" date="2020-11" db="EMBL/GenBank/DDBJ databases">
        <authorList>
            <consortium name="DOE Joint Genome Institute"/>
            <person name="Ahrendt S."/>
            <person name="Riley R."/>
            <person name="Andreopoulos W."/>
            <person name="Labutti K."/>
            <person name="Pangilinan J."/>
            <person name="Ruiz-Duenas F.J."/>
            <person name="Barrasa J.M."/>
            <person name="Sanchez-Garcia M."/>
            <person name="Camarero S."/>
            <person name="Miyauchi S."/>
            <person name="Serrano A."/>
            <person name="Linde D."/>
            <person name="Babiker R."/>
            <person name="Drula E."/>
            <person name="Ayuso-Fernandez I."/>
            <person name="Pacheco R."/>
            <person name="Padilla G."/>
            <person name="Ferreira P."/>
            <person name="Barriuso J."/>
            <person name="Kellner H."/>
            <person name="Castanera R."/>
            <person name="Alfaro M."/>
            <person name="Ramirez L."/>
            <person name="Pisabarro A.G."/>
            <person name="Kuo A."/>
            <person name="Tritt A."/>
            <person name="Lipzen A."/>
            <person name="He G."/>
            <person name="Yan M."/>
            <person name="Ng V."/>
            <person name="Cullen D."/>
            <person name="Martin F."/>
            <person name="Rosso M.-N."/>
            <person name="Henrissat B."/>
            <person name="Hibbett D."/>
            <person name="Martinez A.T."/>
            <person name="Grigoriev I.V."/>
        </authorList>
    </citation>
    <scope>NUCLEOTIDE SEQUENCE</scope>
    <source>
        <strain evidence="1">MF-IS2</strain>
    </source>
</reference>
<dbReference type="Proteomes" id="UP000807342">
    <property type="component" value="Unassembled WGS sequence"/>
</dbReference>
<gene>
    <name evidence="1" type="ORF">P691DRAFT_688997</name>
</gene>
<name>A0A9P6BUH7_9AGAR</name>
<proteinExistence type="predicted"/>
<sequence>MANPSMPRMLSSEAPSWDGRAATLRNFLWQVNRLLEMCKITDAVEKLSWLVTYVSIDVREEWMGFAEYIAGDYDAFQTKLAKEFPESQNAQRGSIKQLKKVCKEYKDVDIEEQDRLMCFKRAFQCEANKCLKAPALVSNRELVELFTGALSERFQLALDTKLSIAGATRAVTNPNELRDEDPYDIEEVMQYAVTLATGKTLVRALPS</sequence>